<dbReference type="PANTHER" id="PTHR46796">
    <property type="entry name" value="HTH-TYPE TRANSCRIPTIONAL ACTIVATOR RHAS-RELATED"/>
    <property type="match status" value="1"/>
</dbReference>
<dbReference type="PROSITE" id="PS00622">
    <property type="entry name" value="HTH_LUXR_1"/>
    <property type="match status" value="1"/>
</dbReference>
<dbReference type="Pfam" id="PF00196">
    <property type="entry name" value="GerE"/>
    <property type="match status" value="1"/>
</dbReference>
<keyword evidence="1" id="KW-0805">Transcription regulation</keyword>
<evidence type="ECO:0000313" key="7">
    <source>
        <dbReference type="Proteomes" id="UP001259982"/>
    </source>
</evidence>
<dbReference type="Proteomes" id="UP001259982">
    <property type="component" value="Unassembled WGS sequence"/>
</dbReference>
<dbReference type="PROSITE" id="PS01124">
    <property type="entry name" value="HTH_ARAC_FAMILY_2"/>
    <property type="match status" value="1"/>
</dbReference>
<name>A0ABU3B5W8_9GAMM</name>
<dbReference type="Pfam" id="PF12833">
    <property type="entry name" value="HTH_18"/>
    <property type="match status" value="1"/>
</dbReference>
<dbReference type="PRINTS" id="PR00032">
    <property type="entry name" value="HTHARAC"/>
</dbReference>
<evidence type="ECO:0000256" key="2">
    <source>
        <dbReference type="ARBA" id="ARBA00023125"/>
    </source>
</evidence>
<dbReference type="InterPro" id="IPR000792">
    <property type="entry name" value="Tscrpt_reg_LuxR_C"/>
</dbReference>
<dbReference type="InterPro" id="IPR018060">
    <property type="entry name" value="HTH_AraC"/>
</dbReference>
<accession>A0ABU3B5W8</accession>
<dbReference type="InterPro" id="IPR009057">
    <property type="entry name" value="Homeodomain-like_sf"/>
</dbReference>
<dbReference type="PROSITE" id="PS50043">
    <property type="entry name" value="HTH_LUXR_2"/>
    <property type="match status" value="1"/>
</dbReference>
<dbReference type="Gene3D" id="1.10.10.60">
    <property type="entry name" value="Homeodomain-like"/>
    <property type="match status" value="1"/>
</dbReference>
<dbReference type="SMART" id="SM00342">
    <property type="entry name" value="HTH_ARAC"/>
    <property type="match status" value="1"/>
</dbReference>
<dbReference type="EMBL" id="JAVRHY010000002">
    <property type="protein sequence ID" value="MDT0617535.1"/>
    <property type="molecule type" value="Genomic_DNA"/>
</dbReference>
<dbReference type="InterPro" id="IPR035418">
    <property type="entry name" value="AraC-bd_2"/>
</dbReference>
<dbReference type="InterPro" id="IPR016032">
    <property type="entry name" value="Sig_transdc_resp-reg_C-effctor"/>
</dbReference>
<evidence type="ECO:0000259" key="4">
    <source>
        <dbReference type="PROSITE" id="PS01124"/>
    </source>
</evidence>
<reference evidence="6 7" key="1">
    <citation type="submission" date="2023-09" db="EMBL/GenBank/DDBJ databases">
        <authorList>
            <person name="Rey-Velasco X."/>
        </authorList>
    </citation>
    <scope>NUCLEOTIDE SEQUENCE [LARGE SCALE GENOMIC DNA]</scope>
    <source>
        <strain evidence="6 7">P385</strain>
    </source>
</reference>
<protein>
    <submittedName>
        <fullName evidence="6">LuxR C-terminal-related transcriptional regulator</fullName>
    </submittedName>
</protein>
<gene>
    <name evidence="6" type="ORF">RM531_03540</name>
</gene>
<dbReference type="InterPro" id="IPR020449">
    <property type="entry name" value="Tscrpt_reg_AraC-type_HTH"/>
</dbReference>
<dbReference type="SMART" id="SM00421">
    <property type="entry name" value="HTH_LUXR"/>
    <property type="match status" value="1"/>
</dbReference>
<keyword evidence="2" id="KW-0238">DNA-binding</keyword>
<feature type="domain" description="HTH luxR-type" evidence="5">
    <location>
        <begin position="347"/>
        <end position="412"/>
    </location>
</feature>
<dbReference type="RefSeq" id="WP_311657352.1">
    <property type="nucleotide sequence ID" value="NZ_JAVRHY010000002.1"/>
</dbReference>
<dbReference type="Gene3D" id="1.10.10.10">
    <property type="entry name" value="Winged helix-like DNA-binding domain superfamily/Winged helix DNA-binding domain"/>
    <property type="match status" value="1"/>
</dbReference>
<evidence type="ECO:0000259" key="5">
    <source>
        <dbReference type="PROSITE" id="PS50043"/>
    </source>
</evidence>
<evidence type="ECO:0000256" key="3">
    <source>
        <dbReference type="ARBA" id="ARBA00023163"/>
    </source>
</evidence>
<dbReference type="SUPFAM" id="SSF46894">
    <property type="entry name" value="C-terminal effector domain of the bipartite response regulators"/>
    <property type="match status" value="1"/>
</dbReference>
<organism evidence="6 7">
    <name type="scientific">Spectribacter acetivorans</name>
    <dbReference type="NCBI Taxonomy" id="3075603"/>
    <lineage>
        <taxon>Bacteria</taxon>
        <taxon>Pseudomonadati</taxon>
        <taxon>Pseudomonadota</taxon>
        <taxon>Gammaproteobacteria</taxon>
        <taxon>Salinisphaerales</taxon>
        <taxon>Salinisphaeraceae</taxon>
        <taxon>Spectribacter</taxon>
    </lineage>
</organism>
<evidence type="ECO:0000313" key="6">
    <source>
        <dbReference type="EMBL" id="MDT0617535.1"/>
    </source>
</evidence>
<dbReference type="SUPFAM" id="SSF46689">
    <property type="entry name" value="Homeodomain-like"/>
    <property type="match status" value="1"/>
</dbReference>
<proteinExistence type="predicted"/>
<keyword evidence="7" id="KW-1185">Reference proteome</keyword>
<dbReference type="InterPro" id="IPR050204">
    <property type="entry name" value="AraC_XylS_family_regulators"/>
</dbReference>
<keyword evidence="3" id="KW-0804">Transcription</keyword>
<evidence type="ECO:0000256" key="1">
    <source>
        <dbReference type="ARBA" id="ARBA00023015"/>
    </source>
</evidence>
<dbReference type="Pfam" id="PF14525">
    <property type="entry name" value="AraC_binding_2"/>
    <property type="match status" value="1"/>
</dbReference>
<sequence length="415" mass="45762">MAEMINRPAAETALATHRFRRFSPFKEFVNLTFPWLEFDGSRRTNFAAEATGYAGTQHLAVQLRMDALHVTRPKRRAEAEGHAYIKFFWQLSGMTELAQGRQSVTMHPGDTTVCDTARGYDLRISDDAHFAVLLLPYDACPGWPGIADDLVATRLRDEITARAALSALMSAMRHEPGNGDAAAIDGVVNSVQTMLCDSLQRTAAPASRHAGTIRQSAGDVIADIYGYIRRHLHEPDLSPGALARAVRLSRRGLYLALERQGLTPARLITDMRLAGCRRALADPARVQQTITDIAYEFGFSDAARFSHIFRARHGMPPSVWRERALQDERFFVAGRTEADESPDTETAGEATPVLTNRECGVLARLADGAGNADIARELFVSENTVKFHLKNIYRKLGVSGRVPAIRAAQHLGLVE</sequence>
<dbReference type="CDD" id="cd06170">
    <property type="entry name" value="LuxR_C_like"/>
    <property type="match status" value="1"/>
</dbReference>
<dbReference type="PRINTS" id="PR00038">
    <property type="entry name" value="HTHLUXR"/>
</dbReference>
<dbReference type="InterPro" id="IPR036388">
    <property type="entry name" value="WH-like_DNA-bd_sf"/>
</dbReference>
<dbReference type="PANTHER" id="PTHR46796:SF6">
    <property type="entry name" value="ARAC SUBFAMILY"/>
    <property type="match status" value="1"/>
</dbReference>
<feature type="domain" description="HTH araC/xylS-type" evidence="4">
    <location>
        <begin position="222"/>
        <end position="323"/>
    </location>
</feature>
<comment type="caution">
    <text evidence="6">The sequence shown here is derived from an EMBL/GenBank/DDBJ whole genome shotgun (WGS) entry which is preliminary data.</text>
</comment>